<sequence>MEAGIKIISINNANEELKKVYEEGNGDLANILKVSSLNPKALKKHYEFYKTIMFDNSPLSRRIREMIAVVVSVKNDCFY</sequence>
<dbReference type="InterPro" id="IPR029032">
    <property type="entry name" value="AhpD-like"/>
</dbReference>
<keyword evidence="1" id="KW-0560">Oxidoreductase</keyword>
<dbReference type="AlphaFoldDB" id="A0A4R2NRV1"/>
<reference evidence="1 2" key="1">
    <citation type="submission" date="2019-03" db="EMBL/GenBank/DDBJ databases">
        <title>Genomic Encyclopedia of Type Strains, Phase IV (KMG-IV): sequencing the most valuable type-strain genomes for metagenomic binning, comparative biology and taxonomic classification.</title>
        <authorList>
            <person name="Goeker M."/>
        </authorList>
    </citation>
    <scope>NUCLEOTIDE SEQUENCE [LARGE SCALE GENOMIC DNA]</scope>
    <source>
        <strain evidence="1 2">DSM 19377</strain>
    </source>
</reference>
<name>A0A4R2NRV1_9BACL</name>
<protein>
    <submittedName>
        <fullName evidence="1">AhpD family alkylhydroperoxidase</fullName>
    </submittedName>
</protein>
<gene>
    <name evidence="1" type="ORF">EV207_12532</name>
</gene>
<accession>A0A4R2NRV1</accession>
<keyword evidence="2" id="KW-1185">Reference proteome</keyword>
<dbReference type="OrthoDB" id="9808310at2"/>
<dbReference type="RefSeq" id="WP_132747028.1">
    <property type="nucleotide sequence ID" value="NZ_SLXK01000025.1"/>
</dbReference>
<evidence type="ECO:0000313" key="2">
    <source>
        <dbReference type="Proteomes" id="UP000295416"/>
    </source>
</evidence>
<dbReference type="EMBL" id="SLXK01000025">
    <property type="protein sequence ID" value="TCP24472.1"/>
    <property type="molecule type" value="Genomic_DNA"/>
</dbReference>
<evidence type="ECO:0000313" key="1">
    <source>
        <dbReference type="EMBL" id="TCP24472.1"/>
    </source>
</evidence>
<dbReference type="Gene3D" id="1.20.1290.10">
    <property type="entry name" value="AhpD-like"/>
    <property type="match status" value="1"/>
</dbReference>
<organism evidence="1 2">
    <name type="scientific">Scopulibacillus darangshiensis</name>
    <dbReference type="NCBI Taxonomy" id="442528"/>
    <lineage>
        <taxon>Bacteria</taxon>
        <taxon>Bacillati</taxon>
        <taxon>Bacillota</taxon>
        <taxon>Bacilli</taxon>
        <taxon>Bacillales</taxon>
        <taxon>Sporolactobacillaceae</taxon>
        <taxon>Scopulibacillus</taxon>
    </lineage>
</organism>
<keyword evidence="1" id="KW-0575">Peroxidase</keyword>
<proteinExistence type="predicted"/>
<dbReference type="SUPFAM" id="SSF69118">
    <property type="entry name" value="AhpD-like"/>
    <property type="match status" value="1"/>
</dbReference>
<dbReference type="GO" id="GO:0004601">
    <property type="term" value="F:peroxidase activity"/>
    <property type="evidence" value="ECO:0007669"/>
    <property type="project" value="UniProtKB-KW"/>
</dbReference>
<comment type="caution">
    <text evidence="1">The sequence shown here is derived from an EMBL/GenBank/DDBJ whole genome shotgun (WGS) entry which is preliminary data.</text>
</comment>
<dbReference type="Proteomes" id="UP000295416">
    <property type="component" value="Unassembled WGS sequence"/>
</dbReference>